<name>A0A7S3U8I6_9CHLO</name>
<dbReference type="AlphaFoldDB" id="A0A7S3U8I6"/>
<evidence type="ECO:0000313" key="1">
    <source>
        <dbReference type="EMBL" id="CAE0606195.1"/>
    </source>
</evidence>
<organism evidence="1">
    <name type="scientific">Picocystis salinarum</name>
    <dbReference type="NCBI Taxonomy" id="88271"/>
    <lineage>
        <taxon>Eukaryota</taxon>
        <taxon>Viridiplantae</taxon>
        <taxon>Chlorophyta</taxon>
        <taxon>Picocystophyceae</taxon>
        <taxon>Picocystales</taxon>
        <taxon>Picocystaceae</taxon>
        <taxon>Picocystis</taxon>
    </lineage>
</organism>
<sequence>MRPRISSGPNSSRSRGWKKAAYELAFLFSSVADASLYRTKGWHDIQSPTKKHEVCENSKWSFPLCEQCVGGMRFDGSGECVLTEETKQLRIKLSQLAKERNQVGCFLYPYLSSETFSRRQRFAAHYLDESRAQRILDIGAYNNPITSFITHCPSKVTIVEPCGELSHGGLTAWFSGNVSCRVTKEQTLVNVVPASIKTVIQSNPLFHHDAVVYIGCDPNYGPNWKELMMLPRPFKLLLESSFITSGKYPASETDGCTVVQEQDFDFNQCPDCQFSHPSQRTYAKGRKLIIFDCGSRIVSIRSRDEANRLVQQLCDDIPSPKTRRSTSSYKALACTSEKHIYDAAFLAINASDLQEEQGMRKLRDSFESNTKCKHCKARFKAKKSCMQCKAERHECRKRWSITEQQVDDYKDRMKVLQQATEHQVAGIWELISDVSTIRCELSAAVPQAHVSELLKESILLYDKLFINALKFEQGNIQAPISDRFLIEKCPSHLNLQYMDMISGMEPILEIGRNLAYREMGTLISFFPYRHLFTFDSVREKARHQRRVLLDVGANGFTASPKQLFDMYGAYLPFHDVIMIDPHQEDMERIPSFYLSKANFTFLKGYVAVGSRSLDPSKLDVITWMREHILRDDFFVLKFDVDEGTSGPTMEWGFLDDLIKAQQLELVDELYIEMHYQWRPMWAHDLHSGQQRYDIIHQLRSCGLAVHDWP</sequence>
<dbReference type="EMBL" id="HBIS01000017">
    <property type="protein sequence ID" value="CAE0606195.1"/>
    <property type="molecule type" value="Transcribed_RNA"/>
</dbReference>
<protein>
    <submittedName>
        <fullName evidence="1">Uncharacterized protein</fullName>
    </submittedName>
</protein>
<proteinExistence type="predicted"/>
<accession>A0A7S3U8I6</accession>
<gene>
    <name evidence="1" type="ORF">PSAL00342_LOCUS11</name>
</gene>
<reference evidence="1" key="1">
    <citation type="submission" date="2021-01" db="EMBL/GenBank/DDBJ databases">
        <authorList>
            <person name="Corre E."/>
            <person name="Pelletier E."/>
            <person name="Niang G."/>
            <person name="Scheremetjew M."/>
            <person name="Finn R."/>
            <person name="Kale V."/>
            <person name="Holt S."/>
            <person name="Cochrane G."/>
            <person name="Meng A."/>
            <person name="Brown T."/>
            <person name="Cohen L."/>
        </authorList>
    </citation>
    <scope>NUCLEOTIDE SEQUENCE</scope>
    <source>
        <strain evidence="1">CCMP1897</strain>
    </source>
</reference>